<keyword evidence="3" id="KW-1185">Reference proteome</keyword>
<sequence length="145" mass="16196">MTAKNFIFFSCLVILVTTMINIGSQKMRNNYSFSQSYQEQSTSVNLSLSDLESPCILSISSSKSETQLTIEISLNDQLIKSFTGHDNRMDLSPYLTAGQQRILISGNYSPSNASIKIKLQGKNTYINQEIAGTGQLRQQLIFNIQ</sequence>
<geneLocation type="plasmid" evidence="2 3">
    <name>pP880101</name>
</geneLocation>
<protein>
    <submittedName>
        <fullName evidence="2">Uncharacterized protein</fullName>
    </submittedName>
</protein>
<proteinExistence type="predicted"/>
<dbReference type="KEGG" id="cyp:PCC8801_4449"/>
<evidence type="ECO:0000313" key="3">
    <source>
        <dbReference type="Proteomes" id="UP000008204"/>
    </source>
</evidence>
<evidence type="ECO:0000313" key="2">
    <source>
        <dbReference type="EMBL" id="ACK68370.1"/>
    </source>
</evidence>
<organism evidence="2 3">
    <name type="scientific">Rippkaea orientalis (strain PCC 8801 / RF-1)</name>
    <name type="common">Cyanothece sp. (strain PCC 8801)</name>
    <dbReference type="NCBI Taxonomy" id="41431"/>
    <lineage>
        <taxon>Bacteria</taxon>
        <taxon>Bacillati</taxon>
        <taxon>Cyanobacteriota</taxon>
        <taxon>Cyanophyceae</taxon>
        <taxon>Oscillatoriophycideae</taxon>
        <taxon>Chroococcales</taxon>
        <taxon>Aphanothecaceae</taxon>
        <taxon>Rippkaea</taxon>
        <taxon>Rippkaea orientalis</taxon>
    </lineage>
</organism>
<keyword evidence="1" id="KW-1133">Transmembrane helix</keyword>
<dbReference type="HOGENOM" id="CLU_149208_0_0_3"/>
<dbReference type="OrthoDB" id="582274at2"/>
<dbReference type="EMBL" id="CP001288">
    <property type="protein sequence ID" value="ACK68370.1"/>
    <property type="molecule type" value="Genomic_DNA"/>
</dbReference>
<dbReference type="AlphaFoldDB" id="B7K6E8"/>
<gene>
    <name evidence="2" type="ordered locus">PCC8801_4449</name>
</gene>
<evidence type="ECO:0000256" key="1">
    <source>
        <dbReference type="SAM" id="Phobius"/>
    </source>
</evidence>
<accession>B7K6E8</accession>
<feature type="transmembrane region" description="Helical" evidence="1">
    <location>
        <begin position="6"/>
        <end position="24"/>
    </location>
</feature>
<keyword evidence="2" id="KW-0614">Plasmid</keyword>
<reference evidence="3" key="1">
    <citation type="journal article" date="2011" name="MBio">
        <title>Novel metabolic attributes of the genus Cyanothece, comprising a group of unicellular nitrogen-fixing Cyanobacteria.</title>
        <authorList>
            <person name="Bandyopadhyay A."/>
            <person name="Elvitigala T."/>
            <person name="Welsh E."/>
            <person name="Stockel J."/>
            <person name="Liberton M."/>
            <person name="Min H."/>
            <person name="Sherman L.A."/>
            <person name="Pakrasi H.B."/>
        </authorList>
    </citation>
    <scope>NUCLEOTIDE SEQUENCE [LARGE SCALE GENOMIC DNA]</scope>
    <source>
        <strain evidence="3">PCC 8801</strain>
        <plasmid evidence="3">pP880101</plasmid>
    </source>
</reference>
<name>B7K6E8_RIPO1</name>
<dbReference type="Proteomes" id="UP000008204">
    <property type="component" value="Plasmid pP880101"/>
</dbReference>
<keyword evidence="1" id="KW-0472">Membrane</keyword>
<keyword evidence="1" id="KW-0812">Transmembrane</keyword>